<dbReference type="GO" id="GO:0005829">
    <property type="term" value="C:cytosol"/>
    <property type="evidence" value="ECO:0007669"/>
    <property type="project" value="TreeGrafter"/>
</dbReference>
<sequence length="332" mass="38115">MVSPVKVLILQFASIGDVVLSSPVVRCLKQQLPNAELHFCTKRDYKSIISYNPYITRGHYFDDNLYNLIRQLRAEHFDYVIDLQNTFVTGLIKASMGSRSYSVEKQSFRQWLYIGWKINALSEQHVVDRYLATVQPLGVENDGQGLDYFIPYKDEVEFAWLPTTHQNDFVAYAIGGQHMTRRLPTARMIELCRKINYPIVLVGDKKDRKAGDEIVRALGEKLIYNACGHYNLNQSASLLQRARVVFSHDTGLMHIAAAFRKKIYSIWGSTTPQFGFYPYITPHVRLEAPGLGCRPCSATGSDHCPLKHFKCMNNLSFDFEVKELRTKKKNFE</sequence>
<gene>
    <name evidence="3" type="ORF">CWM47_00695</name>
</gene>
<dbReference type="GO" id="GO:0009244">
    <property type="term" value="P:lipopolysaccharide core region biosynthetic process"/>
    <property type="evidence" value="ECO:0007669"/>
    <property type="project" value="TreeGrafter"/>
</dbReference>
<evidence type="ECO:0000256" key="2">
    <source>
        <dbReference type="ARBA" id="ARBA00022679"/>
    </source>
</evidence>
<accession>A0A2K8YS73</accession>
<keyword evidence="1" id="KW-0328">Glycosyltransferase</keyword>
<dbReference type="InterPro" id="IPR002201">
    <property type="entry name" value="Glyco_trans_9"/>
</dbReference>
<reference evidence="3 4" key="1">
    <citation type="submission" date="2017-11" db="EMBL/GenBank/DDBJ databases">
        <title>Taxonomic description and genome sequences of Spirosoma HA7 sp. nov., isolated from pollen microhabitat of Corylus avellana.</title>
        <authorList>
            <person name="Ambika Manirajan B."/>
            <person name="Suarez C."/>
            <person name="Ratering S."/>
            <person name="Geissler-Plaum R."/>
            <person name="Cardinale M."/>
            <person name="Sylvia S."/>
        </authorList>
    </citation>
    <scope>NUCLEOTIDE SEQUENCE [LARGE SCALE GENOMIC DNA]</scope>
    <source>
        <strain evidence="3 4">HA7</strain>
    </source>
</reference>
<dbReference type="Gene3D" id="3.40.50.2000">
    <property type="entry name" value="Glycogen Phosphorylase B"/>
    <property type="match status" value="2"/>
</dbReference>
<dbReference type="Pfam" id="PF01075">
    <property type="entry name" value="Glyco_transf_9"/>
    <property type="match status" value="1"/>
</dbReference>
<organism evidence="3 4">
    <name type="scientific">Spirosoma pollinicola</name>
    <dbReference type="NCBI Taxonomy" id="2057025"/>
    <lineage>
        <taxon>Bacteria</taxon>
        <taxon>Pseudomonadati</taxon>
        <taxon>Bacteroidota</taxon>
        <taxon>Cytophagia</taxon>
        <taxon>Cytophagales</taxon>
        <taxon>Cytophagaceae</taxon>
        <taxon>Spirosoma</taxon>
    </lineage>
</organism>
<dbReference type="RefSeq" id="WP_100985892.1">
    <property type="nucleotide sequence ID" value="NZ_CP025096.1"/>
</dbReference>
<dbReference type="EMBL" id="CP025096">
    <property type="protein sequence ID" value="AUD00466.1"/>
    <property type="molecule type" value="Genomic_DNA"/>
</dbReference>
<dbReference type="OrthoDB" id="9768048at2"/>
<proteinExistence type="predicted"/>
<dbReference type="Proteomes" id="UP000232883">
    <property type="component" value="Chromosome"/>
</dbReference>
<dbReference type="KEGG" id="spir:CWM47_00695"/>
<keyword evidence="4" id="KW-1185">Reference proteome</keyword>
<evidence type="ECO:0000313" key="3">
    <source>
        <dbReference type="EMBL" id="AUD00466.1"/>
    </source>
</evidence>
<name>A0A2K8YS73_9BACT</name>
<dbReference type="PANTHER" id="PTHR30160:SF1">
    <property type="entry name" value="LIPOPOLYSACCHARIDE 1,2-N-ACETYLGLUCOSAMINETRANSFERASE-RELATED"/>
    <property type="match status" value="1"/>
</dbReference>
<evidence type="ECO:0000313" key="4">
    <source>
        <dbReference type="Proteomes" id="UP000232883"/>
    </source>
</evidence>
<dbReference type="GO" id="GO:0008713">
    <property type="term" value="F:ADP-heptose-lipopolysaccharide heptosyltransferase activity"/>
    <property type="evidence" value="ECO:0007669"/>
    <property type="project" value="TreeGrafter"/>
</dbReference>
<protein>
    <submittedName>
        <fullName evidence="3">Glycosyl transferase</fullName>
    </submittedName>
</protein>
<keyword evidence="2 3" id="KW-0808">Transferase</keyword>
<evidence type="ECO:0000256" key="1">
    <source>
        <dbReference type="ARBA" id="ARBA00022676"/>
    </source>
</evidence>
<dbReference type="SUPFAM" id="SSF53756">
    <property type="entry name" value="UDP-Glycosyltransferase/glycogen phosphorylase"/>
    <property type="match status" value="1"/>
</dbReference>
<dbReference type="InterPro" id="IPR051199">
    <property type="entry name" value="LPS_LOS_Heptosyltrfase"/>
</dbReference>
<dbReference type="PANTHER" id="PTHR30160">
    <property type="entry name" value="TETRAACYLDISACCHARIDE 4'-KINASE-RELATED"/>
    <property type="match status" value="1"/>
</dbReference>
<dbReference type="AlphaFoldDB" id="A0A2K8YS73"/>
<dbReference type="CDD" id="cd03789">
    <property type="entry name" value="GT9_LPS_heptosyltransferase"/>
    <property type="match status" value="1"/>
</dbReference>